<sequence length="536" mass="58640">MKIFSKKNTIDTNIIAIAEDLGNTENVENVSHCATRVRIKVKNIDIVKINSLKENILINGVVVNENLVQLVIKKDIEQFNKDLLSSLGVSLKRVVNFYDVKLTTKKSFFKTLTDGIGLLVMPIIPYLITLSIISTIENIINGIEVNGSTIKDTGEFSKTLGSILKSLQKALALSFSILIPWSIFKLMKGSEAIGISLGVVLCGKDMVTTNDFMNSGRPLFDWGQNGQVGTDSVNWSFSDLASGYPWKISYEGQILPLVLIAFTAVYLERLVRKIKFGVVKEIFGIPSVMLIAFFIGQLLLAPIGMLITYGMNIAVLWATTHNIAKFVFNPLFALLLPWLVVTGFIQIFVVVALQQFMTYNATSINPMFTQLNISVATSVMAFAIMNKKNKELQKTAVPAYLIAFVGGSTEPALFGVALRFLFPVIAVSIGTTAGVIVTTASGVLTTMGPCSLLVFLTVIPQASTRPGFDMNTWGGTGFLWMAIAIIVTIGTTFLATILLSRLKYFKKLTKSILERDFAPVPGVTNEVKKTKVESKG</sequence>
<evidence type="ECO:0000256" key="1">
    <source>
        <dbReference type="ARBA" id="ARBA00022448"/>
    </source>
</evidence>
<organism evidence="9 10">
    <name type="scientific">Spiroplasma tabanidicola</name>
    <dbReference type="NCBI Taxonomy" id="324079"/>
    <lineage>
        <taxon>Bacteria</taxon>
        <taxon>Bacillati</taxon>
        <taxon>Mycoplasmatota</taxon>
        <taxon>Mollicutes</taxon>
        <taxon>Entomoplasmatales</taxon>
        <taxon>Spiroplasmataceae</taxon>
        <taxon>Spiroplasma</taxon>
    </lineage>
</organism>
<keyword evidence="7" id="KW-1133">Transmembrane helix</keyword>
<evidence type="ECO:0000256" key="5">
    <source>
        <dbReference type="ARBA" id="ARBA00022777"/>
    </source>
</evidence>
<protein>
    <submittedName>
        <fullName evidence="9">PTS system, trehalose-specific IIBC component</fullName>
    </submittedName>
</protein>
<feature type="domain" description="PTS EIIB type-1" evidence="8">
    <location>
        <begin position="11"/>
        <end position="93"/>
    </location>
</feature>
<keyword evidence="2" id="KW-0762">Sugar transport</keyword>
<evidence type="ECO:0000313" key="10">
    <source>
        <dbReference type="Proteomes" id="UP000424468"/>
    </source>
</evidence>
<keyword evidence="1" id="KW-0813">Transport</keyword>
<evidence type="ECO:0000259" key="8">
    <source>
        <dbReference type="PROSITE" id="PS51098"/>
    </source>
</evidence>
<feature type="active site" description="Phosphocysteine intermediate; for EIIB activity" evidence="6">
    <location>
        <position position="33"/>
    </location>
</feature>
<dbReference type="PROSITE" id="PS51098">
    <property type="entry name" value="PTS_EIIB_TYPE_1"/>
    <property type="match status" value="1"/>
</dbReference>
<feature type="transmembrane region" description="Helical" evidence="7">
    <location>
        <begin position="288"/>
        <end position="311"/>
    </location>
</feature>
<dbReference type="GO" id="GO:0005886">
    <property type="term" value="C:plasma membrane"/>
    <property type="evidence" value="ECO:0007669"/>
    <property type="project" value="TreeGrafter"/>
</dbReference>
<evidence type="ECO:0000256" key="4">
    <source>
        <dbReference type="ARBA" id="ARBA00022683"/>
    </source>
</evidence>
<keyword evidence="7" id="KW-0812">Transmembrane</keyword>
<evidence type="ECO:0000313" key="9">
    <source>
        <dbReference type="EMBL" id="QGS52058.1"/>
    </source>
</evidence>
<keyword evidence="5" id="KW-0418">Kinase</keyword>
<dbReference type="PANTHER" id="PTHR30175">
    <property type="entry name" value="PHOSPHOTRANSFERASE SYSTEM TRANSPORT PROTEIN"/>
    <property type="match status" value="1"/>
</dbReference>
<dbReference type="GO" id="GO:0015771">
    <property type="term" value="P:trehalose transport"/>
    <property type="evidence" value="ECO:0007669"/>
    <property type="project" value="TreeGrafter"/>
</dbReference>
<dbReference type="Gene3D" id="3.30.1360.60">
    <property type="entry name" value="Glucose permease domain IIB"/>
    <property type="match status" value="1"/>
</dbReference>
<dbReference type="InterPro" id="IPR001996">
    <property type="entry name" value="PTS_IIB_1"/>
</dbReference>
<feature type="transmembrane region" description="Helical" evidence="7">
    <location>
        <begin position="115"/>
        <end position="136"/>
    </location>
</feature>
<keyword evidence="3" id="KW-0808">Transferase</keyword>
<dbReference type="EMBL" id="CP046276">
    <property type="protein sequence ID" value="QGS52058.1"/>
    <property type="molecule type" value="Genomic_DNA"/>
</dbReference>
<evidence type="ECO:0000256" key="6">
    <source>
        <dbReference type="PROSITE-ProRule" id="PRU00421"/>
    </source>
</evidence>
<feature type="transmembrane region" description="Helical" evidence="7">
    <location>
        <begin position="478"/>
        <end position="500"/>
    </location>
</feature>
<evidence type="ECO:0000256" key="2">
    <source>
        <dbReference type="ARBA" id="ARBA00022597"/>
    </source>
</evidence>
<dbReference type="OrthoDB" id="9769191at2"/>
<dbReference type="Proteomes" id="UP000424468">
    <property type="component" value="Chromosome"/>
</dbReference>
<feature type="transmembrane region" description="Helical" evidence="7">
    <location>
        <begin position="331"/>
        <end position="353"/>
    </location>
</feature>
<dbReference type="PANTHER" id="PTHR30175:SF1">
    <property type="entry name" value="PTS SYSTEM ARBUTIN-, CELLOBIOSE-, AND SALICIN-SPECIFIC EIIBC COMPONENT-RELATED"/>
    <property type="match status" value="1"/>
</dbReference>
<evidence type="ECO:0000256" key="3">
    <source>
        <dbReference type="ARBA" id="ARBA00022679"/>
    </source>
</evidence>
<feature type="transmembrane region" description="Helical" evidence="7">
    <location>
        <begin position="248"/>
        <end position="267"/>
    </location>
</feature>
<feature type="transmembrane region" description="Helical" evidence="7">
    <location>
        <begin position="365"/>
        <end position="385"/>
    </location>
</feature>
<keyword evidence="7" id="KW-0472">Membrane</keyword>
<gene>
    <name evidence="9" type="primary">treB</name>
    <name evidence="9" type="ORF">STABA_v1c06990</name>
</gene>
<dbReference type="KEGG" id="stab:STABA_v1c06990"/>
<dbReference type="GO" id="GO:0009401">
    <property type="term" value="P:phosphoenolpyruvate-dependent sugar phosphotransferase system"/>
    <property type="evidence" value="ECO:0007669"/>
    <property type="project" value="UniProtKB-KW"/>
</dbReference>
<feature type="transmembrane region" description="Helical" evidence="7">
    <location>
        <begin position="397"/>
        <end position="422"/>
    </location>
</feature>
<feature type="transmembrane region" description="Helical" evidence="7">
    <location>
        <begin position="434"/>
        <end position="458"/>
    </location>
</feature>
<dbReference type="PROSITE" id="PS01035">
    <property type="entry name" value="PTS_EIIB_TYPE_1_CYS"/>
    <property type="match status" value="1"/>
</dbReference>
<accession>A0A6I6CCP4</accession>
<dbReference type="AlphaFoldDB" id="A0A6I6CCP4"/>
<dbReference type="InterPro" id="IPR050558">
    <property type="entry name" value="PTS_Sugar-Specific_Components"/>
</dbReference>
<evidence type="ECO:0000256" key="7">
    <source>
        <dbReference type="SAM" id="Phobius"/>
    </source>
</evidence>
<keyword evidence="10" id="KW-1185">Reference proteome</keyword>
<dbReference type="InterPro" id="IPR018113">
    <property type="entry name" value="PTrfase_EIIB_Cys"/>
</dbReference>
<dbReference type="GO" id="GO:0090589">
    <property type="term" value="F:protein-phosphocysteine-trehalose phosphotransferase system transporter activity"/>
    <property type="evidence" value="ECO:0007669"/>
    <property type="project" value="TreeGrafter"/>
</dbReference>
<dbReference type="GO" id="GO:0008982">
    <property type="term" value="F:protein-N(PI)-phosphohistidine-sugar phosphotransferase activity"/>
    <property type="evidence" value="ECO:0007669"/>
    <property type="project" value="InterPro"/>
</dbReference>
<dbReference type="InterPro" id="IPR036878">
    <property type="entry name" value="Glu_permease_IIB"/>
</dbReference>
<reference evidence="9 10" key="1">
    <citation type="submission" date="2019-11" db="EMBL/GenBank/DDBJ databases">
        <title>Complete genome sequence of Spiroplasma tabanidicola TAUS-1 (DSM 22603).</title>
        <authorList>
            <person name="Huang C.-T."/>
            <person name="Lin Y.-C."/>
            <person name="Kuo C.-H."/>
        </authorList>
    </citation>
    <scope>NUCLEOTIDE SEQUENCE [LARGE SCALE GENOMIC DNA]</scope>
    <source>
        <strain evidence="9 10">TAUS-1</strain>
    </source>
</reference>
<name>A0A6I6CCP4_9MOLU</name>
<dbReference type="GO" id="GO:0016301">
    <property type="term" value="F:kinase activity"/>
    <property type="evidence" value="ECO:0007669"/>
    <property type="project" value="UniProtKB-KW"/>
</dbReference>
<keyword evidence="4" id="KW-0598">Phosphotransferase system</keyword>
<dbReference type="Pfam" id="PF00367">
    <property type="entry name" value="PTS_EIIB"/>
    <property type="match status" value="1"/>
</dbReference>
<dbReference type="SUPFAM" id="SSF55604">
    <property type="entry name" value="Glucose permease domain IIB"/>
    <property type="match status" value="1"/>
</dbReference>
<proteinExistence type="predicted"/>
<dbReference type="RefSeq" id="WP_156006639.1">
    <property type="nucleotide sequence ID" value="NZ_CP046276.1"/>
</dbReference>